<protein>
    <recommendedName>
        <fullName evidence="6">RING-type domain-containing protein</fullName>
    </recommendedName>
</protein>
<sequence>MSAQDFDVVAAVVTHAQYNPTEGIPIVNRSYGFALSASNLVRTLSANNPHGYGSIGGLLYVPDLSSSNSCDNSTKALIPANVSALANIPPGDYPLIGLAPWTQAPCVEAYLSAMASAGVQGGIFFHPGNDSDQPPPVSDPSWSLEDGGQWKSDNPYPVYAIPGMLGGFLLEELALYSGNLSQVPYGPELVKIYSPSDLIRLAGRLDVDASSGIPSLWVFLIIVLAILLVVVFITSVVMHVIQRKQRRQFQRRVANGEVDLEALGIKRLTVPQDILDNMPQYTYSTAEINEKGAIEQEKSFQPDENEPVVSGRPRRKAIFNQPTCPICLDDFDHGDTIVRELPCNHIYHPECIDAFLRENSSLCPMCKKSVLPAGYCPVQVTNLMVRRERLLRRTGRQSTPENGRLAAPVAALNRRVRRLTVDHQGQQVEAPIVDVVASELRTLPRRSHTNIEDEMPTEVRLQGTSARRAWGREQLARQQARDYSHQAEEARVTDVSRPLWRRVVGRVIPRLD</sequence>
<evidence type="ECO:0000256" key="3">
    <source>
        <dbReference type="ARBA" id="ARBA00022833"/>
    </source>
</evidence>
<reference evidence="7 8" key="1">
    <citation type="submission" date="2015-01" db="EMBL/GenBank/DDBJ databases">
        <title>The Genome Sequence of Exophiala sideris CBS121828.</title>
        <authorList>
            <consortium name="The Broad Institute Genomics Platform"/>
            <person name="Cuomo C."/>
            <person name="de Hoog S."/>
            <person name="Gorbushina A."/>
            <person name="Stielow B."/>
            <person name="Teixiera M."/>
            <person name="Abouelleil A."/>
            <person name="Chapman S.B."/>
            <person name="Priest M."/>
            <person name="Young S.K."/>
            <person name="Wortman J."/>
            <person name="Nusbaum C."/>
            <person name="Birren B."/>
        </authorList>
    </citation>
    <scope>NUCLEOTIDE SEQUENCE [LARGE SCALE GENOMIC DNA]</scope>
    <source>
        <strain evidence="7 8">CBS 121828</strain>
    </source>
</reference>
<dbReference type="CDD" id="cd16454">
    <property type="entry name" value="RING-H2_PA-TM-RING"/>
    <property type="match status" value="1"/>
</dbReference>
<dbReference type="InterPro" id="IPR001841">
    <property type="entry name" value="Znf_RING"/>
</dbReference>
<dbReference type="GO" id="GO:0008270">
    <property type="term" value="F:zinc ion binding"/>
    <property type="evidence" value="ECO:0007669"/>
    <property type="project" value="UniProtKB-KW"/>
</dbReference>
<proteinExistence type="predicted"/>
<evidence type="ECO:0000256" key="1">
    <source>
        <dbReference type="ARBA" id="ARBA00022723"/>
    </source>
</evidence>
<evidence type="ECO:0000313" key="7">
    <source>
        <dbReference type="EMBL" id="KIV82567.1"/>
    </source>
</evidence>
<feature type="domain" description="RING-type" evidence="6">
    <location>
        <begin position="324"/>
        <end position="367"/>
    </location>
</feature>
<evidence type="ECO:0000256" key="5">
    <source>
        <dbReference type="SAM" id="Phobius"/>
    </source>
</evidence>
<accession>A0A0D1YI88</accession>
<dbReference type="AlphaFoldDB" id="A0A0D1YI88"/>
<feature type="transmembrane region" description="Helical" evidence="5">
    <location>
        <begin position="216"/>
        <end position="241"/>
    </location>
</feature>
<keyword evidence="5" id="KW-1133">Transmembrane helix</keyword>
<organism evidence="7 8">
    <name type="scientific">Exophiala sideris</name>
    <dbReference type="NCBI Taxonomy" id="1016849"/>
    <lineage>
        <taxon>Eukaryota</taxon>
        <taxon>Fungi</taxon>
        <taxon>Dikarya</taxon>
        <taxon>Ascomycota</taxon>
        <taxon>Pezizomycotina</taxon>
        <taxon>Eurotiomycetes</taxon>
        <taxon>Chaetothyriomycetidae</taxon>
        <taxon>Chaetothyriales</taxon>
        <taxon>Herpotrichiellaceae</taxon>
        <taxon>Exophiala</taxon>
    </lineage>
</organism>
<dbReference type="InterPro" id="IPR013083">
    <property type="entry name" value="Znf_RING/FYVE/PHD"/>
</dbReference>
<evidence type="ECO:0000256" key="4">
    <source>
        <dbReference type="PROSITE-ProRule" id="PRU00175"/>
    </source>
</evidence>
<dbReference type="SMART" id="SM00184">
    <property type="entry name" value="RING"/>
    <property type="match status" value="1"/>
</dbReference>
<name>A0A0D1YI88_9EURO</name>
<dbReference type="EMBL" id="KN846952">
    <property type="protein sequence ID" value="KIV82567.1"/>
    <property type="molecule type" value="Genomic_DNA"/>
</dbReference>
<keyword evidence="5" id="KW-0472">Membrane</keyword>
<gene>
    <name evidence="7" type="ORF">PV11_04669</name>
</gene>
<dbReference type="OrthoDB" id="21204at2759"/>
<evidence type="ECO:0000259" key="6">
    <source>
        <dbReference type="PROSITE" id="PS50089"/>
    </source>
</evidence>
<dbReference type="Proteomes" id="UP000053599">
    <property type="component" value="Unassembled WGS sequence"/>
</dbReference>
<keyword evidence="1" id="KW-0479">Metal-binding</keyword>
<dbReference type="SUPFAM" id="SSF57850">
    <property type="entry name" value="RING/U-box"/>
    <property type="match status" value="1"/>
</dbReference>
<evidence type="ECO:0000256" key="2">
    <source>
        <dbReference type="ARBA" id="ARBA00022771"/>
    </source>
</evidence>
<dbReference type="Pfam" id="PF13639">
    <property type="entry name" value="zf-RING_2"/>
    <property type="match status" value="1"/>
</dbReference>
<evidence type="ECO:0000313" key="8">
    <source>
        <dbReference type="Proteomes" id="UP000053599"/>
    </source>
</evidence>
<dbReference type="Gene3D" id="3.30.40.10">
    <property type="entry name" value="Zinc/RING finger domain, C3HC4 (zinc finger)"/>
    <property type="match status" value="1"/>
</dbReference>
<dbReference type="PROSITE" id="PS50089">
    <property type="entry name" value="ZF_RING_2"/>
    <property type="match status" value="1"/>
</dbReference>
<keyword evidence="3" id="KW-0862">Zinc</keyword>
<dbReference type="STRING" id="1016849.A0A0D1YI88"/>
<keyword evidence="5" id="KW-0812">Transmembrane</keyword>
<dbReference type="InterPro" id="IPR053238">
    <property type="entry name" value="RING-H2_zinc_finger"/>
</dbReference>
<keyword evidence="2 4" id="KW-0863">Zinc-finger</keyword>
<dbReference type="PANTHER" id="PTHR14155">
    <property type="entry name" value="RING FINGER DOMAIN-CONTAINING"/>
    <property type="match status" value="1"/>
</dbReference>
<dbReference type="PANTHER" id="PTHR14155:SF627">
    <property type="entry name" value="OS06G0192800 PROTEIN"/>
    <property type="match status" value="1"/>
</dbReference>